<keyword evidence="3" id="KW-0121">Carboxypeptidase</keyword>
<dbReference type="Proteomes" id="UP000246410">
    <property type="component" value="Unassembled WGS sequence"/>
</dbReference>
<dbReference type="InterPro" id="IPR001466">
    <property type="entry name" value="Beta-lactam-related"/>
</dbReference>
<dbReference type="Pfam" id="PF00144">
    <property type="entry name" value="Beta-lactamase"/>
    <property type="match status" value="1"/>
</dbReference>
<dbReference type="Gene3D" id="3.40.710.10">
    <property type="entry name" value="DD-peptidase/beta-lactamase superfamily"/>
    <property type="match status" value="1"/>
</dbReference>
<feature type="domain" description="Beta-lactamase-related" evidence="2">
    <location>
        <begin position="41"/>
        <end position="351"/>
    </location>
</feature>
<dbReference type="AlphaFoldDB" id="A0A317NVA1"/>
<dbReference type="SUPFAM" id="SSF56601">
    <property type="entry name" value="beta-lactamase/transpeptidase-like"/>
    <property type="match status" value="1"/>
</dbReference>
<keyword evidence="3" id="KW-0378">Hydrolase</keyword>
<evidence type="ECO:0000313" key="3">
    <source>
        <dbReference type="EMBL" id="PWV78965.1"/>
    </source>
</evidence>
<gene>
    <name evidence="3" type="ORF">DFR69_10223</name>
</gene>
<protein>
    <submittedName>
        <fullName evidence="3">D-alanyl-D-alanine carboxypeptidase</fullName>
    </submittedName>
</protein>
<dbReference type="PANTHER" id="PTHR46825:SF7">
    <property type="entry name" value="D-ALANYL-D-ALANINE CARBOXYPEPTIDASE"/>
    <property type="match status" value="1"/>
</dbReference>
<evidence type="ECO:0000256" key="1">
    <source>
        <dbReference type="SAM" id="SignalP"/>
    </source>
</evidence>
<comment type="caution">
    <text evidence="3">The sequence shown here is derived from an EMBL/GenBank/DDBJ whole genome shotgun (WGS) entry which is preliminary data.</text>
</comment>
<organism evidence="3 4">
    <name type="scientific">Nocardia neocaledoniensis</name>
    <dbReference type="NCBI Taxonomy" id="236511"/>
    <lineage>
        <taxon>Bacteria</taxon>
        <taxon>Bacillati</taxon>
        <taxon>Actinomycetota</taxon>
        <taxon>Actinomycetes</taxon>
        <taxon>Mycobacteriales</taxon>
        <taxon>Nocardiaceae</taxon>
        <taxon>Nocardia</taxon>
    </lineage>
</organism>
<keyword evidence="1" id="KW-0732">Signal</keyword>
<sequence>MRHRFLTLAICTAVTLTAGTAGPATSTPPHDTVRADLDALVRAGAVGALATLTENGVTTVLAAGHADLATGAPIPTDHPLHVRVGSITKSFTAAVALHLAAERELDLDQPVDTYLPGLLAGDGVDGRAITVRQILGHRSGLPSPAPTPELNEAAAARDGVTFTPRQEIALALREPARFAPGARFEYNNVNYIVAGMLIEAVTGRPYAEELRDRVLIPLGLTWTYLPATGDTGLRDPHLTGYATVEGRVTEATRIEPSLPWTSGALVSTGADLNRFFTALAAGQVVPPAQLAQMLDGSDMGAGDGFSYGLGLANTELPCGAGYLGHVGGVHGFATVSGATTTGRAVTFSVTGAPTTVDIRALLTHALCDRP</sequence>
<keyword evidence="3" id="KW-0645">Protease</keyword>
<feature type="signal peptide" evidence="1">
    <location>
        <begin position="1"/>
        <end position="26"/>
    </location>
</feature>
<accession>A0A317NVA1</accession>
<dbReference type="InterPro" id="IPR050491">
    <property type="entry name" value="AmpC-like"/>
</dbReference>
<dbReference type="PANTHER" id="PTHR46825">
    <property type="entry name" value="D-ALANYL-D-ALANINE-CARBOXYPEPTIDASE/ENDOPEPTIDASE AMPH"/>
    <property type="match status" value="1"/>
</dbReference>
<dbReference type="InterPro" id="IPR012338">
    <property type="entry name" value="Beta-lactam/transpept-like"/>
</dbReference>
<reference evidence="3 4" key="1">
    <citation type="submission" date="2018-05" db="EMBL/GenBank/DDBJ databases">
        <title>Genomic Encyclopedia of Type Strains, Phase IV (KMG-IV): sequencing the most valuable type-strain genomes for metagenomic binning, comparative biology and taxonomic classification.</title>
        <authorList>
            <person name="Goeker M."/>
        </authorList>
    </citation>
    <scope>NUCLEOTIDE SEQUENCE [LARGE SCALE GENOMIC DNA]</scope>
    <source>
        <strain evidence="3 4">DSM 44717</strain>
    </source>
</reference>
<dbReference type="EMBL" id="QGTL01000002">
    <property type="protein sequence ID" value="PWV78965.1"/>
    <property type="molecule type" value="Genomic_DNA"/>
</dbReference>
<dbReference type="GO" id="GO:0004180">
    <property type="term" value="F:carboxypeptidase activity"/>
    <property type="evidence" value="ECO:0007669"/>
    <property type="project" value="UniProtKB-KW"/>
</dbReference>
<feature type="chain" id="PRO_5039685251" evidence="1">
    <location>
        <begin position="27"/>
        <end position="370"/>
    </location>
</feature>
<dbReference type="RefSeq" id="WP_244198090.1">
    <property type="nucleotide sequence ID" value="NZ_QGTL01000002.1"/>
</dbReference>
<keyword evidence="4" id="KW-1185">Reference proteome</keyword>
<evidence type="ECO:0000313" key="4">
    <source>
        <dbReference type="Proteomes" id="UP000246410"/>
    </source>
</evidence>
<proteinExistence type="predicted"/>
<name>A0A317NVA1_9NOCA</name>
<evidence type="ECO:0000259" key="2">
    <source>
        <dbReference type="Pfam" id="PF00144"/>
    </source>
</evidence>